<dbReference type="InterPro" id="IPR016047">
    <property type="entry name" value="M23ase_b-sheet_dom"/>
</dbReference>
<feature type="region of interest" description="Disordered" evidence="1">
    <location>
        <begin position="1"/>
        <end position="50"/>
    </location>
</feature>
<dbReference type="EMBL" id="CCSD01000109">
    <property type="protein sequence ID" value="CDZ92303.1"/>
    <property type="molecule type" value="Genomic_DNA"/>
</dbReference>
<evidence type="ECO:0000313" key="3">
    <source>
        <dbReference type="EMBL" id="CDZ92303.1"/>
    </source>
</evidence>
<dbReference type="SUPFAM" id="SSF51261">
    <property type="entry name" value="Duplicated hybrid motif"/>
    <property type="match status" value="1"/>
</dbReference>
<evidence type="ECO:0000256" key="1">
    <source>
        <dbReference type="SAM" id="MobiDB-lite"/>
    </source>
</evidence>
<sequence length="276" mass="29690">MPARVVHPIKSTRGTGYGQRVNPVTGRREFHRGSDYSVPRKTPIYAPTDGTVVEGKDRPPNTVQGFGNWVWVDAQRTAGKDFIFGHMEHGDILVRRGDQVKAGDLIGYVGSAGQSTGPHLHFEVWGSPGFIGGEHMDPAAWLKRAGAVDPGAAPAPATTKTPAASVPSTTKGATVATAQDVQNELNGATSADTLTLYENMPNQFDDPKMRHWLRSVAAEMTFGEVENTAKDGAGKTDKTTMRGHILRTAAFARENNKLLRAIATHLQLDVNQILGS</sequence>
<name>A0A098BUB6_9NOCA</name>
<evidence type="ECO:0000259" key="2">
    <source>
        <dbReference type="Pfam" id="PF01551"/>
    </source>
</evidence>
<dbReference type="PANTHER" id="PTHR21666">
    <property type="entry name" value="PEPTIDASE-RELATED"/>
    <property type="match status" value="1"/>
</dbReference>
<evidence type="ECO:0000313" key="4">
    <source>
        <dbReference type="Proteomes" id="UP000042997"/>
    </source>
</evidence>
<dbReference type="Proteomes" id="UP000042997">
    <property type="component" value="Unassembled WGS sequence"/>
</dbReference>
<dbReference type="Pfam" id="PF01551">
    <property type="entry name" value="Peptidase_M23"/>
    <property type="match status" value="1"/>
</dbReference>
<gene>
    <name evidence="3" type="ORF">RHRU231_930182</name>
</gene>
<accession>A0A098BUB6</accession>
<dbReference type="CDD" id="cd12797">
    <property type="entry name" value="M23_peptidase"/>
    <property type="match status" value="1"/>
</dbReference>
<dbReference type="Gene3D" id="2.70.70.10">
    <property type="entry name" value="Glucose Permease (Domain IIA)"/>
    <property type="match status" value="1"/>
</dbReference>
<dbReference type="AlphaFoldDB" id="A0A098BUB6"/>
<dbReference type="InterPro" id="IPR011055">
    <property type="entry name" value="Dup_hybrid_motif"/>
</dbReference>
<dbReference type="RefSeq" id="WP_040275474.1">
    <property type="nucleotide sequence ID" value="NZ_JAJNCM010000010.1"/>
</dbReference>
<dbReference type="PANTHER" id="PTHR21666:SF270">
    <property type="entry name" value="MUREIN HYDROLASE ACTIVATOR ENVC"/>
    <property type="match status" value="1"/>
</dbReference>
<reference evidence="3 4" key="1">
    <citation type="journal article" date="2014" name="Genome Announc.">
        <title>Draft Genome Sequence of Propane- and Butane-Oxidizing Actinobacterium Rhodococcus ruber IEGM 231.</title>
        <authorList>
            <person name="Ivshina I.B."/>
            <person name="Kuyukina M.S."/>
            <person name="Krivoruchko A.V."/>
            <person name="Barbe V."/>
            <person name="Fischer C."/>
        </authorList>
    </citation>
    <scope>NUCLEOTIDE SEQUENCE [LARGE SCALE GENOMIC DNA]</scope>
</reference>
<feature type="domain" description="M23ase beta-sheet core" evidence="2">
    <location>
        <begin position="30"/>
        <end position="137"/>
    </location>
</feature>
<protein>
    <recommendedName>
        <fullName evidence="2">M23ase beta-sheet core domain-containing protein</fullName>
    </recommendedName>
</protein>
<organism evidence="3 4">
    <name type="scientific">Rhodococcus ruber</name>
    <dbReference type="NCBI Taxonomy" id="1830"/>
    <lineage>
        <taxon>Bacteria</taxon>
        <taxon>Bacillati</taxon>
        <taxon>Actinomycetota</taxon>
        <taxon>Actinomycetes</taxon>
        <taxon>Mycobacteriales</taxon>
        <taxon>Nocardiaceae</taxon>
        <taxon>Rhodococcus</taxon>
    </lineage>
</organism>
<proteinExistence type="predicted"/>
<dbReference type="GO" id="GO:0004222">
    <property type="term" value="F:metalloendopeptidase activity"/>
    <property type="evidence" value="ECO:0007669"/>
    <property type="project" value="TreeGrafter"/>
</dbReference>
<dbReference type="OrthoDB" id="5244067at2"/>
<dbReference type="InterPro" id="IPR050570">
    <property type="entry name" value="Cell_wall_metabolism_enzyme"/>
</dbReference>